<evidence type="ECO:0000313" key="3">
    <source>
        <dbReference type="Proteomes" id="UP000295252"/>
    </source>
</evidence>
<comment type="similarity">
    <text evidence="1">Belongs to the plant acyltransferase family.</text>
</comment>
<dbReference type="Proteomes" id="UP000295252">
    <property type="component" value="Unassembled WGS sequence"/>
</dbReference>
<dbReference type="GO" id="GO:0016747">
    <property type="term" value="F:acyltransferase activity, transferring groups other than amino-acyl groups"/>
    <property type="evidence" value="ECO:0007669"/>
    <property type="project" value="TreeGrafter"/>
</dbReference>
<dbReference type="Pfam" id="PF02458">
    <property type="entry name" value="Transferase"/>
    <property type="match status" value="1"/>
</dbReference>
<gene>
    <name evidence="2" type="ORF">GSCOC_T00008808001</name>
</gene>
<proteinExistence type="inferred from homology"/>
<dbReference type="InParanoid" id="A0A068VH45"/>
<dbReference type="EMBL" id="HG740010">
    <property type="protein sequence ID" value="CDP20135.1"/>
    <property type="molecule type" value="Genomic_DNA"/>
</dbReference>
<accession>A0A068VH45</accession>
<reference evidence="3" key="1">
    <citation type="journal article" date="2014" name="Science">
        <title>The coffee genome provides insight into the convergent evolution of caffeine biosynthesis.</title>
        <authorList>
            <person name="Denoeud F."/>
            <person name="Carretero-Paulet L."/>
            <person name="Dereeper A."/>
            <person name="Droc G."/>
            <person name="Guyot R."/>
            <person name="Pietrella M."/>
            <person name="Zheng C."/>
            <person name="Alberti A."/>
            <person name="Anthony F."/>
            <person name="Aprea G."/>
            <person name="Aury J.M."/>
            <person name="Bento P."/>
            <person name="Bernard M."/>
            <person name="Bocs S."/>
            <person name="Campa C."/>
            <person name="Cenci A."/>
            <person name="Combes M.C."/>
            <person name="Crouzillat D."/>
            <person name="Da Silva C."/>
            <person name="Daddiego L."/>
            <person name="De Bellis F."/>
            <person name="Dussert S."/>
            <person name="Garsmeur O."/>
            <person name="Gayraud T."/>
            <person name="Guignon V."/>
            <person name="Jahn K."/>
            <person name="Jamilloux V."/>
            <person name="Joet T."/>
            <person name="Labadie K."/>
            <person name="Lan T."/>
            <person name="Leclercq J."/>
            <person name="Lepelley M."/>
            <person name="Leroy T."/>
            <person name="Li L.T."/>
            <person name="Librado P."/>
            <person name="Lopez L."/>
            <person name="Munoz A."/>
            <person name="Noel B."/>
            <person name="Pallavicini A."/>
            <person name="Perrotta G."/>
            <person name="Poncet V."/>
            <person name="Pot D."/>
            <person name="Priyono X."/>
            <person name="Rigoreau M."/>
            <person name="Rouard M."/>
            <person name="Rozas J."/>
            <person name="Tranchant-Dubreuil C."/>
            <person name="VanBuren R."/>
            <person name="Zhang Q."/>
            <person name="Andrade A.C."/>
            <person name="Argout X."/>
            <person name="Bertrand B."/>
            <person name="de Kochko A."/>
            <person name="Graziosi G."/>
            <person name="Henry R.J."/>
            <person name="Jayarama X."/>
            <person name="Ming R."/>
            <person name="Nagai C."/>
            <person name="Rounsley S."/>
            <person name="Sankoff D."/>
            <person name="Giuliano G."/>
            <person name="Albert V.A."/>
            <person name="Wincker P."/>
            <person name="Lashermes P."/>
        </authorList>
    </citation>
    <scope>NUCLEOTIDE SEQUENCE [LARGE SCALE GENOMIC DNA]</scope>
    <source>
        <strain evidence="3">cv. DH200-94</strain>
    </source>
</reference>
<dbReference type="Gramene" id="CDP20135">
    <property type="protein sequence ID" value="CDP20135"/>
    <property type="gene ID" value="GSCOC_T00008808001"/>
</dbReference>
<dbReference type="PANTHER" id="PTHR31642">
    <property type="entry name" value="TRICHOTHECENE 3-O-ACETYLTRANSFERASE"/>
    <property type="match status" value="1"/>
</dbReference>
<dbReference type="STRING" id="49390.A0A068VH45"/>
<organism evidence="2 3">
    <name type="scientific">Coffea canephora</name>
    <name type="common">Robusta coffee</name>
    <dbReference type="NCBI Taxonomy" id="49390"/>
    <lineage>
        <taxon>Eukaryota</taxon>
        <taxon>Viridiplantae</taxon>
        <taxon>Streptophyta</taxon>
        <taxon>Embryophyta</taxon>
        <taxon>Tracheophyta</taxon>
        <taxon>Spermatophyta</taxon>
        <taxon>Magnoliopsida</taxon>
        <taxon>eudicotyledons</taxon>
        <taxon>Gunneridae</taxon>
        <taxon>Pentapetalae</taxon>
        <taxon>asterids</taxon>
        <taxon>lamiids</taxon>
        <taxon>Gentianales</taxon>
        <taxon>Rubiaceae</taxon>
        <taxon>Ixoroideae</taxon>
        <taxon>Gardenieae complex</taxon>
        <taxon>Bertiereae - Coffeeae clade</taxon>
        <taxon>Coffeeae</taxon>
        <taxon>Coffea</taxon>
    </lineage>
</organism>
<dbReference type="FunCoup" id="A0A068VH45">
    <property type="interactions" value="56"/>
</dbReference>
<dbReference type="PhylomeDB" id="A0A068VH45"/>
<evidence type="ECO:0000256" key="1">
    <source>
        <dbReference type="ARBA" id="ARBA00009861"/>
    </source>
</evidence>
<dbReference type="InterPro" id="IPR050317">
    <property type="entry name" value="Plant_Fungal_Acyltransferase"/>
</dbReference>
<dbReference type="SUPFAM" id="SSF52777">
    <property type="entry name" value="CoA-dependent acyltransferases"/>
    <property type="match status" value="1"/>
</dbReference>
<evidence type="ECO:0000313" key="2">
    <source>
        <dbReference type="EMBL" id="CDP20135.1"/>
    </source>
</evidence>
<dbReference type="Gene3D" id="3.30.559.10">
    <property type="entry name" value="Chloramphenicol acetyltransferase-like domain"/>
    <property type="match status" value="2"/>
</dbReference>
<keyword evidence="3" id="KW-1185">Reference proteome</keyword>
<sequence length="461" mass="50944">MGTLYQGPPDTAIHDLKVTIQESQLVFPAQETQSKSMFLSNIDQVLNFNVQTVHFFPANLEFPPKIVADRLRTALSNVLVPYDFLAGRIKLNPHSGRLEIDCNSAGAVFAVASSEFALDDIGDLVYPNPAFGQLIVEKVDAIGSDDQPLCIIQLTSFKCGGFAMGVSTNHAMLDGLSFKIFLQNLATQAFDDKPLAIVPYNDRTVLAARSPPQVTFPHPELLKLKIPIGEEPSHPTFDCPQEELAFKIFRLSSDHISYLKEKAKASGPAAAAATATTNYRITGFNVVTAHVWRCKALSCDSEEGLERLSTVLYAVDIRPRMKPPLPASYTGNAVLTAYATAKCRELEEVPFSKLVAMVSEGAARMTDEYARSAIDWGEVYKGFPHGEFLISSWWRLGFAEMEYPWGKPRYSCPVVHQRKDIILLFPDIDAANANAVNVLVALPGKEMEKFQSLFHKLLEDN</sequence>
<name>A0A068VH45_COFCA</name>
<dbReference type="AlphaFoldDB" id="A0A068VH45"/>
<dbReference type="OMA" id="AIDWGEI"/>
<protein>
    <submittedName>
        <fullName evidence="2">DH200=94 genomic scaffold, scaffold_926</fullName>
    </submittedName>
</protein>
<dbReference type="InterPro" id="IPR023213">
    <property type="entry name" value="CAT-like_dom_sf"/>
</dbReference>
<dbReference type="PANTHER" id="PTHR31642:SF189">
    <property type="entry name" value="ACYLTRANSFERASE GLAUCE"/>
    <property type="match status" value="1"/>
</dbReference>
<dbReference type="OrthoDB" id="671439at2759"/>